<dbReference type="CDD" id="cd06581">
    <property type="entry name" value="TM_PBP1_LivM_like"/>
    <property type="match status" value="1"/>
</dbReference>
<feature type="transmembrane region" description="Helical" evidence="6">
    <location>
        <begin position="210"/>
        <end position="227"/>
    </location>
</feature>
<feature type="transmembrane region" description="Helical" evidence="6">
    <location>
        <begin position="259"/>
        <end position="277"/>
    </location>
</feature>
<feature type="transmembrane region" description="Helical" evidence="6">
    <location>
        <begin position="113"/>
        <end position="133"/>
    </location>
</feature>
<feature type="transmembrane region" description="Helical" evidence="6">
    <location>
        <begin position="233"/>
        <end position="252"/>
    </location>
</feature>
<keyword evidence="8" id="KW-1185">Reference proteome</keyword>
<sequence length="328" mass="34288">MPEVLQRLAARQTTALLLILGVAVYTVFFAAVPARLDLSISTAVYALLALSVALIYGQAGVLSVAQAGFAAVGAYATAILTTRWDIPPLISLFAAILLPALLGFLLSRVVGSLSHLSLAVATLVFGEIVTIVLREGGTLTGGYVGLSGIPGLAFAPDLLAYHLLAWGVVIVVVILCSNLITTTRGRAYQTIGHDPLRAEADGINVPKSTALLFGCSAGLAGLAGWLYAHYMTFLAPESLPASLSITVVLMVVVGGRRHIAGAIVGTILLVALQNAMPTEESQGLLYGAVLVLVLIAAPDGLVGLVNWWRDRRRRAARPIIPEPTAQEV</sequence>
<name>A0A554SFN7_9ACTN</name>
<proteinExistence type="predicted"/>
<dbReference type="GO" id="GO:0015658">
    <property type="term" value="F:branched-chain amino acid transmembrane transporter activity"/>
    <property type="evidence" value="ECO:0007669"/>
    <property type="project" value="InterPro"/>
</dbReference>
<dbReference type="GO" id="GO:0005886">
    <property type="term" value="C:plasma membrane"/>
    <property type="evidence" value="ECO:0007669"/>
    <property type="project" value="UniProtKB-SubCell"/>
</dbReference>
<feature type="transmembrane region" description="Helical" evidence="6">
    <location>
        <begin position="159"/>
        <end position="180"/>
    </location>
</feature>
<keyword evidence="5 6" id="KW-0472">Membrane</keyword>
<dbReference type="Pfam" id="PF02653">
    <property type="entry name" value="BPD_transp_2"/>
    <property type="match status" value="1"/>
</dbReference>
<evidence type="ECO:0000256" key="1">
    <source>
        <dbReference type="ARBA" id="ARBA00004651"/>
    </source>
</evidence>
<dbReference type="EMBL" id="VLNT01000003">
    <property type="protein sequence ID" value="TSD65136.1"/>
    <property type="molecule type" value="Genomic_DNA"/>
</dbReference>
<evidence type="ECO:0000256" key="4">
    <source>
        <dbReference type="ARBA" id="ARBA00022989"/>
    </source>
</evidence>
<comment type="caution">
    <text evidence="7">The sequence shown here is derived from an EMBL/GenBank/DDBJ whole genome shotgun (WGS) entry which is preliminary data.</text>
</comment>
<feature type="transmembrane region" description="Helical" evidence="6">
    <location>
        <begin position="86"/>
        <end position="106"/>
    </location>
</feature>
<reference evidence="7 8" key="1">
    <citation type="submission" date="2019-07" db="EMBL/GenBank/DDBJ databases">
        <authorList>
            <person name="Zhao L.H."/>
        </authorList>
    </citation>
    <scope>NUCLEOTIDE SEQUENCE [LARGE SCALE GENOMIC DNA]</scope>
    <source>
        <strain evidence="7 8">Co35</strain>
    </source>
</reference>
<dbReference type="PANTHER" id="PTHR30482">
    <property type="entry name" value="HIGH-AFFINITY BRANCHED-CHAIN AMINO ACID TRANSPORT SYSTEM PERMEASE"/>
    <property type="match status" value="1"/>
</dbReference>
<keyword evidence="3 6" id="KW-0812">Transmembrane</keyword>
<evidence type="ECO:0000256" key="3">
    <source>
        <dbReference type="ARBA" id="ARBA00022692"/>
    </source>
</evidence>
<evidence type="ECO:0000256" key="5">
    <source>
        <dbReference type="ARBA" id="ARBA00023136"/>
    </source>
</evidence>
<comment type="subcellular location">
    <subcellularLocation>
        <location evidence="1">Cell membrane</location>
        <topology evidence="1">Multi-pass membrane protein</topology>
    </subcellularLocation>
</comment>
<feature type="transmembrane region" description="Helical" evidence="6">
    <location>
        <begin position="12"/>
        <end position="32"/>
    </location>
</feature>
<accession>A0A554SFN7</accession>
<dbReference type="Proteomes" id="UP000316988">
    <property type="component" value="Unassembled WGS sequence"/>
</dbReference>
<feature type="transmembrane region" description="Helical" evidence="6">
    <location>
        <begin position="283"/>
        <end position="308"/>
    </location>
</feature>
<dbReference type="OrthoDB" id="9814461at2"/>
<gene>
    <name evidence="7" type="ORF">FNM00_05365</name>
</gene>
<dbReference type="PANTHER" id="PTHR30482:SF20">
    <property type="entry name" value="HIGH-AFFINITY BRANCHED-CHAIN AMINO ACID TRANSPORT SYSTEM PERMEASE PROTEIN LIVM"/>
    <property type="match status" value="1"/>
</dbReference>
<dbReference type="RefSeq" id="WP_143912199.1">
    <property type="nucleotide sequence ID" value="NZ_VLNT01000003.1"/>
</dbReference>
<dbReference type="AlphaFoldDB" id="A0A554SFN7"/>
<keyword evidence="2" id="KW-1003">Cell membrane</keyword>
<evidence type="ECO:0000256" key="2">
    <source>
        <dbReference type="ARBA" id="ARBA00022475"/>
    </source>
</evidence>
<organism evidence="7 8">
    <name type="scientific">Aeromicrobium piscarium</name>
    <dbReference type="NCBI Taxonomy" id="2590901"/>
    <lineage>
        <taxon>Bacteria</taxon>
        <taxon>Bacillati</taxon>
        <taxon>Actinomycetota</taxon>
        <taxon>Actinomycetes</taxon>
        <taxon>Propionibacteriales</taxon>
        <taxon>Nocardioidaceae</taxon>
        <taxon>Aeromicrobium</taxon>
    </lineage>
</organism>
<dbReference type="InterPro" id="IPR001851">
    <property type="entry name" value="ABC_transp_permease"/>
</dbReference>
<evidence type="ECO:0000256" key="6">
    <source>
        <dbReference type="SAM" id="Phobius"/>
    </source>
</evidence>
<evidence type="ECO:0000313" key="8">
    <source>
        <dbReference type="Proteomes" id="UP000316988"/>
    </source>
</evidence>
<keyword evidence="4 6" id="KW-1133">Transmembrane helix</keyword>
<protein>
    <submittedName>
        <fullName evidence="7">Branched-chain amino acid ABC transporter permease</fullName>
    </submittedName>
</protein>
<dbReference type="InterPro" id="IPR043428">
    <property type="entry name" value="LivM-like"/>
</dbReference>
<evidence type="ECO:0000313" key="7">
    <source>
        <dbReference type="EMBL" id="TSD65136.1"/>
    </source>
</evidence>